<proteinExistence type="predicted"/>
<dbReference type="AlphaFoldDB" id="A0A6A6TXD5"/>
<feature type="compositionally biased region" description="Acidic residues" evidence="1">
    <location>
        <begin position="180"/>
        <end position="207"/>
    </location>
</feature>
<organism evidence="2 3">
    <name type="scientific">Microthyrium microscopicum</name>
    <dbReference type="NCBI Taxonomy" id="703497"/>
    <lineage>
        <taxon>Eukaryota</taxon>
        <taxon>Fungi</taxon>
        <taxon>Dikarya</taxon>
        <taxon>Ascomycota</taxon>
        <taxon>Pezizomycotina</taxon>
        <taxon>Dothideomycetes</taxon>
        <taxon>Dothideomycetes incertae sedis</taxon>
        <taxon>Microthyriales</taxon>
        <taxon>Microthyriaceae</taxon>
        <taxon>Microthyrium</taxon>
    </lineage>
</organism>
<gene>
    <name evidence="2" type="ORF">BT63DRAFT_459961</name>
</gene>
<dbReference type="EMBL" id="MU004242">
    <property type="protein sequence ID" value="KAF2664472.1"/>
    <property type="molecule type" value="Genomic_DNA"/>
</dbReference>
<protein>
    <submittedName>
        <fullName evidence="2">Uncharacterized protein</fullName>
    </submittedName>
</protein>
<evidence type="ECO:0000256" key="1">
    <source>
        <dbReference type="SAM" id="MobiDB-lite"/>
    </source>
</evidence>
<feature type="region of interest" description="Disordered" evidence="1">
    <location>
        <begin position="127"/>
        <end position="217"/>
    </location>
</feature>
<reference evidence="2" key="1">
    <citation type="journal article" date="2020" name="Stud. Mycol.">
        <title>101 Dothideomycetes genomes: a test case for predicting lifestyles and emergence of pathogens.</title>
        <authorList>
            <person name="Haridas S."/>
            <person name="Albert R."/>
            <person name="Binder M."/>
            <person name="Bloem J."/>
            <person name="Labutti K."/>
            <person name="Salamov A."/>
            <person name="Andreopoulos B."/>
            <person name="Baker S."/>
            <person name="Barry K."/>
            <person name="Bills G."/>
            <person name="Bluhm B."/>
            <person name="Cannon C."/>
            <person name="Castanera R."/>
            <person name="Culley D."/>
            <person name="Daum C."/>
            <person name="Ezra D."/>
            <person name="Gonzalez J."/>
            <person name="Henrissat B."/>
            <person name="Kuo A."/>
            <person name="Liang C."/>
            <person name="Lipzen A."/>
            <person name="Lutzoni F."/>
            <person name="Magnuson J."/>
            <person name="Mondo S."/>
            <person name="Nolan M."/>
            <person name="Ohm R."/>
            <person name="Pangilinan J."/>
            <person name="Park H.-J."/>
            <person name="Ramirez L."/>
            <person name="Alfaro M."/>
            <person name="Sun H."/>
            <person name="Tritt A."/>
            <person name="Yoshinaga Y."/>
            <person name="Zwiers L.-H."/>
            <person name="Turgeon B."/>
            <person name="Goodwin S."/>
            <person name="Spatafora J."/>
            <person name="Crous P."/>
            <person name="Grigoriev I."/>
        </authorList>
    </citation>
    <scope>NUCLEOTIDE SEQUENCE</scope>
    <source>
        <strain evidence="2">CBS 115976</strain>
    </source>
</reference>
<keyword evidence="3" id="KW-1185">Reference proteome</keyword>
<evidence type="ECO:0000313" key="3">
    <source>
        <dbReference type="Proteomes" id="UP000799302"/>
    </source>
</evidence>
<dbReference type="Proteomes" id="UP000799302">
    <property type="component" value="Unassembled WGS sequence"/>
</dbReference>
<name>A0A6A6TXD5_9PEZI</name>
<sequence length="272" mass="29426">MPCQCQEVHIKFQCDHEQDMGIQTQCELAEESNEECPDPTIQVIPDPNLCMDCADAFTDETTNALLESTRAEHEAFLRSTGAAVTDEDEEEMMLKAMRESSLHARENESQMMRAAIEASMRALNPGDIGDYLSPEMFERSGGGRTGRRPDGSINPQASGSGSGSGAGGAPLTPAPAPEPVVDEAEDGQVADEEEVEEGQGEGEDEDEIPSRPEADLTKPTLERMIFYTSCKHWLVVDSQMARTEKTPAVIQMQMDGFCPKCKGKGAAGGCSM</sequence>
<accession>A0A6A6TXD5</accession>
<evidence type="ECO:0000313" key="2">
    <source>
        <dbReference type="EMBL" id="KAF2664472.1"/>
    </source>
</evidence>